<keyword evidence="5 8" id="KW-0378">Hydrolase</keyword>
<dbReference type="Pfam" id="PF05652">
    <property type="entry name" value="DcpS"/>
    <property type="match status" value="1"/>
</dbReference>
<proteinExistence type="inferred from homology"/>
<feature type="binding site" evidence="10">
    <location>
        <position position="159"/>
    </location>
    <ligand>
        <name>substrate</name>
    </ligand>
</feature>
<evidence type="ECO:0000256" key="5">
    <source>
        <dbReference type="ARBA" id="ARBA00022801"/>
    </source>
</evidence>
<dbReference type="GO" id="GO:0000340">
    <property type="term" value="F:RNA 7-methylguanosine cap binding"/>
    <property type="evidence" value="ECO:0007669"/>
    <property type="project" value="UniProtKB-UniRule"/>
</dbReference>
<feature type="binding site" evidence="10">
    <location>
        <position position="191"/>
    </location>
    <ligand>
        <name>substrate</name>
    </ligand>
</feature>
<reference evidence="11" key="1">
    <citation type="submission" date="2021-01" db="EMBL/GenBank/DDBJ databases">
        <authorList>
            <person name="Li R."/>
            <person name="Bekaert M."/>
        </authorList>
    </citation>
    <scope>NUCLEOTIDE SEQUENCE</scope>
    <source>
        <strain evidence="11">Farmed</strain>
    </source>
</reference>
<evidence type="ECO:0000256" key="7">
    <source>
        <dbReference type="ARBA" id="ARBA00048222"/>
    </source>
</evidence>
<evidence type="ECO:0000256" key="2">
    <source>
        <dbReference type="ARBA" id="ARBA00010208"/>
    </source>
</evidence>
<dbReference type="GO" id="GO:0000932">
    <property type="term" value="C:P-body"/>
    <property type="evidence" value="ECO:0007669"/>
    <property type="project" value="TreeGrafter"/>
</dbReference>
<evidence type="ECO:0000256" key="9">
    <source>
        <dbReference type="PIRSR" id="PIRSR028973-1"/>
    </source>
</evidence>
<dbReference type="GO" id="GO:0006397">
    <property type="term" value="P:mRNA processing"/>
    <property type="evidence" value="ECO:0007669"/>
    <property type="project" value="UniProtKB-KW"/>
</dbReference>
<dbReference type="PIRSF" id="PIRSF028973">
    <property type="entry name" value="Scavenger_mRNA_decap_enz"/>
    <property type="match status" value="1"/>
</dbReference>
<dbReference type="InterPro" id="IPR036265">
    <property type="entry name" value="HIT-like_sf"/>
</dbReference>
<dbReference type="PANTHER" id="PTHR12978">
    <property type="entry name" value="HISTIDINE TRIAD HIT PROTEIN MEMBER"/>
    <property type="match status" value="1"/>
</dbReference>
<dbReference type="InterPro" id="IPR011145">
    <property type="entry name" value="Scavenger_mRNA_decap_enz_N"/>
</dbReference>
<comment type="subcellular location">
    <subcellularLocation>
        <location evidence="1 8">Nucleus</location>
    </subcellularLocation>
</comment>
<dbReference type="EC" id="3.6.1.59" evidence="3 8"/>
<keyword evidence="12" id="KW-1185">Reference proteome</keyword>
<dbReference type="Gene3D" id="3.30.428.10">
    <property type="entry name" value="HIT-like"/>
    <property type="match status" value="1"/>
</dbReference>
<dbReference type="FunFam" id="3.30.428.10:FF:000006">
    <property type="entry name" value="m7GpppX diphosphatase"/>
    <property type="match status" value="1"/>
</dbReference>
<dbReference type="Gene3D" id="3.30.200.40">
    <property type="entry name" value="Scavenger mRNA decapping enzyme, N-terminal domain"/>
    <property type="match status" value="1"/>
</dbReference>
<evidence type="ECO:0000313" key="12">
    <source>
        <dbReference type="Proteomes" id="UP000597762"/>
    </source>
</evidence>
<feature type="binding site" evidence="10">
    <location>
        <begin position="252"/>
        <end position="263"/>
    </location>
    <ligand>
        <name>substrate</name>
    </ligand>
</feature>
<protein>
    <recommendedName>
        <fullName evidence="4 8">m7GpppX diphosphatase</fullName>
        <ecNumber evidence="3 8">3.6.1.59</ecNumber>
    </recommendedName>
</protein>
<dbReference type="GO" id="GO:0000290">
    <property type="term" value="P:deadenylation-dependent decapping of nuclear-transcribed mRNA"/>
    <property type="evidence" value="ECO:0007669"/>
    <property type="project" value="UniProtKB-UniRule"/>
</dbReference>
<dbReference type="SUPFAM" id="SSF54197">
    <property type="entry name" value="HIT-like"/>
    <property type="match status" value="1"/>
</dbReference>
<evidence type="ECO:0000256" key="3">
    <source>
        <dbReference type="ARBA" id="ARBA00012520"/>
    </source>
</evidence>
<comment type="function">
    <text evidence="8">Decapping scavenger enzyme that catalyzes the cleavage of a residual cap structure following the degradation of mRNAs by the 3'-&gt;5' exosome-mediated mRNA decay pathway.</text>
</comment>
<evidence type="ECO:0000256" key="4">
    <source>
        <dbReference type="ARBA" id="ARBA00015636"/>
    </source>
</evidence>
<keyword evidence="6 8" id="KW-0539">Nucleus</keyword>
<dbReference type="EMBL" id="CAHIKZ030000515">
    <property type="protein sequence ID" value="CAE1177985.1"/>
    <property type="molecule type" value="Genomic_DNA"/>
</dbReference>
<dbReference type="AlphaFoldDB" id="A0A812BDT7"/>
<evidence type="ECO:0000256" key="6">
    <source>
        <dbReference type="ARBA" id="ARBA00023242"/>
    </source>
</evidence>
<sequence>MAGTETCESKKRKHEEDNEDKAISVLQTFKLVKVLKEDTAKKFVAVEGRIPSESGTGDEDGNNKAVLLLEKKPFAVDSIEDLLNSGNTKLTFVNDCYSNYQLSSSKPLHDIKVSLINPATEKHIMKFMEQECFIIHETAEIHKTITLPVIEKQRLAVEWVYNILDKKAEVDKVVFEDPDPENGFMLVPDMKWNGTEIESLYLVVLVHKRSLKCIRDLDQSHLPLLKNILKQCPRIIFEKYGLPPCKLRMYCHYEPSYYHFHVHINNIKFDCPGREFLRAYSLSDIIDNIEMKNNYYQEKTLSILVAENSLLYKELKSAGHIDNGSHPDQ</sequence>
<dbReference type="PANTHER" id="PTHR12978:SF0">
    <property type="entry name" value="M7GPPPX DIPHOSPHATASE"/>
    <property type="match status" value="1"/>
</dbReference>
<dbReference type="Pfam" id="PF11969">
    <property type="entry name" value="DcpS_C"/>
    <property type="match status" value="1"/>
</dbReference>
<dbReference type="GO" id="GO:0005634">
    <property type="term" value="C:nucleus"/>
    <property type="evidence" value="ECO:0007669"/>
    <property type="project" value="UniProtKB-SubCell"/>
</dbReference>
<feature type="binding site" evidence="10">
    <location>
        <position position="189"/>
    </location>
    <ligand>
        <name>substrate</name>
    </ligand>
</feature>
<comment type="caution">
    <text evidence="11">The sequence shown here is derived from an EMBL/GenBank/DDBJ whole genome shotgun (WGS) entry which is preliminary data.</text>
</comment>
<evidence type="ECO:0000313" key="11">
    <source>
        <dbReference type="EMBL" id="CAE1177985.1"/>
    </source>
</evidence>
<comment type="similarity">
    <text evidence="2 8">Belongs to the HIT family.</text>
</comment>
<accession>A0A812BDT7</accession>
<name>A0A812BDT7_ACAPH</name>
<comment type="catalytic activity">
    <reaction evidence="7 8">
        <text>a 5'-end (N(7)-methyl 5'-triphosphoguanosine)-ribonucleoside in mRNA + H2O = N(7)-methyl-GMP + a 5'-end diphospho-ribonucleoside in mRNA + 2 H(+)</text>
        <dbReference type="Rhea" id="RHEA:65388"/>
        <dbReference type="Rhea" id="RHEA-COMP:17165"/>
        <dbReference type="Rhea" id="RHEA-COMP:17167"/>
        <dbReference type="ChEBI" id="CHEBI:15377"/>
        <dbReference type="ChEBI" id="CHEBI:15378"/>
        <dbReference type="ChEBI" id="CHEBI:58285"/>
        <dbReference type="ChEBI" id="CHEBI:156461"/>
        <dbReference type="ChEBI" id="CHEBI:167616"/>
        <dbReference type="EC" id="3.6.1.59"/>
    </reaction>
</comment>
<dbReference type="OrthoDB" id="10264956at2759"/>
<dbReference type="Proteomes" id="UP000597762">
    <property type="component" value="Unassembled WGS sequence"/>
</dbReference>
<feature type="active site" description="Nucleophile" evidence="9">
    <location>
        <position position="261"/>
    </location>
</feature>
<evidence type="ECO:0000256" key="10">
    <source>
        <dbReference type="PIRSR" id="PIRSR028973-2"/>
    </source>
</evidence>
<dbReference type="SUPFAM" id="SSF102860">
    <property type="entry name" value="mRNA decapping enzyme DcpS N-terminal domain"/>
    <property type="match status" value="1"/>
</dbReference>
<dbReference type="GO" id="GO:0140932">
    <property type="term" value="F:5'-(N(7)-methyl 5'-triphosphoguanosine)-[mRNA] diphosphatase activity"/>
    <property type="evidence" value="ECO:0007669"/>
    <property type="project" value="UniProtKB-EC"/>
</dbReference>
<organism evidence="11 12">
    <name type="scientific">Acanthosepion pharaonis</name>
    <name type="common">Pharaoh cuttlefish</name>
    <name type="synonym">Sepia pharaonis</name>
    <dbReference type="NCBI Taxonomy" id="158019"/>
    <lineage>
        <taxon>Eukaryota</taxon>
        <taxon>Metazoa</taxon>
        <taxon>Spiralia</taxon>
        <taxon>Lophotrochozoa</taxon>
        <taxon>Mollusca</taxon>
        <taxon>Cephalopoda</taxon>
        <taxon>Coleoidea</taxon>
        <taxon>Decapodiformes</taxon>
        <taxon>Sepiida</taxon>
        <taxon>Sepiina</taxon>
        <taxon>Sepiidae</taxon>
        <taxon>Acanthosepion</taxon>
    </lineage>
</organism>
<keyword evidence="8" id="KW-0507">mRNA processing</keyword>
<dbReference type="InterPro" id="IPR008594">
    <property type="entry name" value="DcpS/DCS2"/>
</dbReference>
<feature type="binding site" evidence="10">
    <location>
        <position position="169"/>
    </location>
    <ligand>
        <name>substrate</name>
    </ligand>
</feature>
<evidence type="ECO:0000256" key="1">
    <source>
        <dbReference type="ARBA" id="ARBA00004123"/>
    </source>
</evidence>
<evidence type="ECO:0000256" key="8">
    <source>
        <dbReference type="PIRNR" id="PIRNR028973"/>
    </source>
</evidence>
<gene>
    <name evidence="11" type="ORF">SPHA_14948</name>
</gene>